<name>A0A1H2MIA4_9PSED</name>
<reference evidence="2" key="1">
    <citation type="submission" date="2016-10" db="EMBL/GenBank/DDBJ databases">
        <authorList>
            <person name="Varghese N."/>
            <person name="Submissions S."/>
        </authorList>
    </citation>
    <scope>NUCLEOTIDE SEQUENCE [LARGE SCALE GENOMIC DNA]</scope>
    <source>
        <strain evidence="2">KCTC 32246</strain>
    </source>
</reference>
<gene>
    <name evidence="1" type="ORF">SAMN05216363_3512</name>
</gene>
<sequence length="50" mass="5605">MRWGFLLSASGNLSVPLFRLRDKQLQPGDTRDPETLYRPANGLAVTETLC</sequence>
<protein>
    <submittedName>
        <fullName evidence="1">Uncharacterized protein</fullName>
    </submittedName>
</protein>
<dbReference type="EMBL" id="LT629797">
    <property type="protein sequence ID" value="SDU92967.1"/>
    <property type="molecule type" value="Genomic_DNA"/>
</dbReference>
<keyword evidence="2" id="KW-1185">Reference proteome</keyword>
<dbReference type="AlphaFoldDB" id="A0A1H2MIA4"/>
<organism evidence="1 2">
    <name type="scientific">Pseudomonas sihuiensis</name>
    <dbReference type="NCBI Taxonomy" id="1274359"/>
    <lineage>
        <taxon>Bacteria</taxon>
        <taxon>Pseudomonadati</taxon>
        <taxon>Pseudomonadota</taxon>
        <taxon>Gammaproteobacteria</taxon>
        <taxon>Pseudomonadales</taxon>
        <taxon>Pseudomonadaceae</taxon>
        <taxon>Pseudomonas</taxon>
    </lineage>
</organism>
<proteinExistence type="predicted"/>
<evidence type="ECO:0000313" key="1">
    <source>
        <dbReference type="EMBL" id="SDU92967.1"/>
    </source>
</evidence>
<evidence type="ECO:0000313" key="2">
    <source>
        <dbReference type="Proteomes" id="UP000198675"/>
    </source>
</evidence>
<dbReference type="Proteomes" id="UP000198675">
    <property type="component" value="Chromosome I"/>
</dbReference>
<accession>A0A1H2MIA4</accession>